<feature type="binding site" evidence="2">
    <location>
        <begin position="7"/>
        <end position="20"/>
    </location>
    <ligand>
        <name>ATP</name>
        <dbReference type="ChEBI" id="CHEBI:30616"/>
    </ligand>
</feature>
<keyword evidence="2" id="KW-0547">Nucleotide-binding</keyword>
<comment type="catalytic activity">
    <reaction evidence="2">
        <text>cytidine(34) in elongator tRNA(Met) + acetate + ATP = N(4)-acetylcytidine(34) in elongator tRNA(Met) + AMP + diphosphate</text>
        <dbReference type="Rhea" id="RHEA:58144"/>
        <dbReference type="Rhea" id="RHEA-COMP:10693"/>
        <dbReference type="Rhea" id="RHEA-COMP:10694"/>
        <dbReference type="ChEBI" id="CHEBI:30089"/>
        <dbReference type="ChEBI" id="CHEBI:30616"/>
        <dbReference type="ChEBI" id="CHEBI:33019"/>
        <dbReference type="ChEBI" id="CHEBI:74900"/>
        <dbReference type="ChEBI" id="CHEBI:82748"/>
        <dbReference type="ChEBI" id="CHEBI:456215"/>
    </reaction>
</comment>
<keyword evidence="4" id="KW-1185">Reference proteome</keyword>
<sequence>MQATGLIVEYNPFHNGHDYHLKQSKLITDNQPVVAIMSGNFTQRGEPAIFDKWIRAKMAIQAGIDLVIELPLSYAIRSAEYFARGATLSLAHTGLVNNIVFGSEKGQLKILKAIASLLATEPPEFQNILKRNLNNGLSFPEARAETIKEMLGDEAFKAINKPNNILGIEYLKAIKEYDLPIQARTIERKASNYHDETPGQSEIASATAIRNLVYKNQIEIAKSYIPEFNQNLFKSSIHTGKGPARLKTWEEYTLFKIRSLTRDELLDIPAISYNLANSILNYRNKITNYNDLINRLTSKTYPKSRITRALLQILLRLSKAKYIEHRLEEPAYLRVLAVGKKGENILSELANRAKVPVIIQPAEYLKEPDFNSSDRLKYQLSLDIHASNLYSLIIPAQSAKTGNKDFTQRLIALKDL</sequence>
<dbReference type="NCBIfam" id="NF010191">
    <property type="entry name" value="PRK13670.1"/>
    <property type="match status" value="1"/>
</dbReference>
<keyword evidence="2" id="KW-0820">tRNA-binding</keyword>
<dbReference type="InterPro" id="IPR008513">
    <property type="entry name" value="tRNA(Met)_cyd_acetate_ligase"/>
</dbReference>
<keyword evidence="2" id="KW-0067">ATP-binding</keyword>
<comment type="function">
    <text evidence="2">Catalyzes the formation of N(4)-acetylcytidine (ac(4)C) at the wobble position of elongator tRNA(Met), using acetate and ATP as substrates. First activates an acetate ion to form acetyladenylate (Ac-AMP) and then transfers the acetyl group to tRNA to form ac(4)C34.</text>
</comment>
<dbReference type="Pfam" id="PF05636">
    <property type="entry name" value="HIGH_NTase1"/>
    <property type="match status" value="1"/>
</dbReference>
<dbReference type="EMBL" id="JADPIE010000003">
    <property type="protein sequence ID" value="MBF8436781.1"/>
    <property type="molecule type" value="Genomic_DNA"/>
</dbReference>
<organism evidence="3 4">
    <name type="scientific">Halonatronomonas betaini</name>
    <dbReference type="NCBI Taxonomy" id="2778430"/>
    <lineage>
        <taxon>Bacteria</taxon>
        <taxon>Bacillati</taxon>
        <taxon>Bacillota</taxon>
        <taxon>Clostridia</taxon>
        <taxon>Halanaerobiales</taxon>
        <taxon>Halarsenatibacteraceae</taxon>
        <taxon>Halonatronomonas</taxon>
    </lineage>
</organism>
<proteinExistence type="inferred from homology"/>
<accession>A0A931F7K6</accession>
<dbReference type="GO" id="GO:0000049">
    <property type="term" value="F:tRNA binding"/>
    <property type="evidence" value="ECO:0007669"/>
    <property type="project" value="UniProtKB-KW"/>
</dbReference>
<dbReference type="AlphaFoldDB" id="A0A931F7K6"/>
<evidence type="ECO:0000313" key="4">
    <source>
        <dbReference type="Proteomes" id="UP000621436"/>
    </source>
</evidence>
<keyword evidence="2" id="KW-0963">Cytoplasm</keyword>
<dbReference type="RefSeq" id="WP_270453693.1">
    <property type="nucleotide sequence ID" value="NZ_JADPIE010000003.1"/>
</dbReference>
<feature type="binding site" evidence="2">
    <location>
        <position position="188"/>
    </location>
    <ligand>
        <name>ATP</name>
        <dbReference type="ChEBI" id="CHEBI:30616"/>
    </ligand>
</feature>
<dbReference type="GO" id="GO:0005524">
    <property type="term" value="F:ATP binding"/>
    <property type="evidence" value="ECO:0007669"/>
    <property type="project" value="UniProtKB-KW"/>
</dbReference>
<keyword evidence="2" id="KW-0694">RNA-binding</keyword>
<dbReference type="EC" id="6.3.4.-" evidence="2"/>
<dbReference type="PANTHER" id="PTHR37825">
    <property type="entry name" value="TRNA(MET) CYTIDINE ACETATE LIGASE"/>
    <property type="match status" value="1"/>
</dbReference>
<evidence type="ECO:0000256" key="1">
    <source>
        <dbReference type="ARBA" id="ARBA00022694"/>
    </source>
</evidence>
<keyword evidence="2" id="KW-0436">Ligase</keyword>
<reference evidence="3" key="1">
    <citation type="submission" date="2020-11" db="EMBL/GenBank/DDBJ databases">
        <title>Halonatronomonas betainensis gen. nov., sp. nov. a novel haloalkaliphilic representative of the family Halanaerobiacae capable of betaine degradation.</title>
        <authorList>
            <person name="Boltyanskaya Y."/>
            <person name="Kevbrin V."/>
            <person name="Detkova E."/>
            <person name="Grouzdev D.S."/>
            <person name="Koziaeva V."/>
            <person name="Zhilina T."/>
        </authorList>
    </citation>
    <scope>NUCLEOTIDE SEQUENCE</scope>
    <source>
        <strain evidence="3">Z-7014</strain>
    </source>
</reference>
<evidence type="ECO:0000256" key="2">
    <source>
        <dbReference type="HAMAP-Rule" id="MF_01539"/>
    </source>
</evidence>
<name>A0A931F7K6_9FIRM</name>
<evidence type="ECO:0000313" key="3">
    <source>
        <dbReference type="EMBL" id="MBF8436781.1"/>
    </source>
</evidence>
<dbReference type="InterPro" id="IPR014729">
    <property type="entry name" value="Rossmann-like_a/b/a_fold"/>
</dbReference>
<comment type="caution">
    <text evidence="2">Lacks conserved residue(s) required for the propagation of feature annotation.</text>
</comment>
<dbReference type="Proteomes" id="UP000621436">
    <property type="component" value="Unassembled WGS sequence"/>
</dbReference>
<feature type="binding site" evidence="2">
    <location>
        <position position="163"/>
    </location>
    <ligand>
        <name>ATP</name>
        <dbReference type="ChEBI" id="CHEBI:30616"/>
    </ligand>
</feature>
<dbReference type="HAMAP" id="MF_01539">
    <property type="entry name" value="TmcAL"/>
    <property type="match status" value="1"/>
</dbReference>
<comment type="caution">
    <text evidence="3">The sequence shown here is derived from an EMBL/GenBank/DDBJ whole genome shotgun (WGS) entry which is preliminary data.</text>
</comment>
<dbReference type="GO" id="GO:0006400">
    <property type="term" value="P:tRNA modification"/>
    <property type="evidence" value="ECO:0007669"/>
    <property type="project" value="UniProtKB-UniRule"/>
</dbReference>
<gene>
    <name evidence="2" type="primary">tmcAL</name>
    <name evidence="3" type="ORF">I0Q91_06820</name>
</gene>
<dbReference type="GO" id="GO:0005737">
    <property type="term" value="C:cytoplasm"/>
    <property type="evidence" value="ECO:0007669"/>
    <property type="project" value="UniProtKB-SubCell"/>
</dbReference>
<dbReference type="GO" id="GO:0016879">
    <property type="term" value="F:ligase activity, forming carbon-nitrogen bonds"/>
    <property type="evidence" value="ECO:0007669"/>
    <property type="project" value="UniProtKB-UniRule"/>
</dbReference>
<comment type="subcellular location">
    <subcellularLocation>
        <location evidence="2">Cytoplasm</location>
    </subcellularLocation>
</comment>
<feature type="binding site" evidence="2">
    <location>
        <position position="102"/>
    </location>
    <ligand>
        <name>ATP</name>
        <dbReference type="ChEBI" id="CHEBI:30616"/>
    </ligand>
</feature>
<comment type="similarity">
    <text evidence="2">Belongs to the TmcAL family.</text>
</comment>
<keyword evidence="1 2" id="KW-0819">tRNA processing</keyword>
<dbReference type="PANTHER" id="PTHR37825:SF1">
    <property type="entry name" value="TRNA(MET) CYTIDINE ACETATE LIGASE"/>
    <property type="match status" value="1"/>
</dbReference>
<dbReference type="Gene3D" id="3.40.50.620">
    <property type="entry name" value="HUPs"/>
    <property type="match status" value="1"/>
</dbReference>
<protein>
    <recommendedName>
        <fullName evidence="2">tRNA(Met) cytidine acetate ligase</fullName>
        <ecNumber evidence="2">6.3.4.-</ecNumber>
    </recommendedName>
</protein>
<dbReference type="SUPFAM" id="SSF52374">
    <property type="entry name" value="Nucleotidylyl transferase"/>
    <property type="match status" value="1"/>
</dbReference>